<sequence length="63" mass="7265">MASDENLRRNPLLPTLSVYLGHVRPQDTYWYLSATPELLTAAATKFQRESRKMNEASLVLDRE</sequence>
<proteinExistence type="predicted"/>
<accession>J9ZW20</accession>
<protein>
    <submittedName>
        <fullName evidence="1">Integrase</fullName>
    </submittedName>
</protein>
<evidence type="ECO:0000313" key="1">
    <source>
        <dbReference type="EMBL" id="AFS60647.1"/>
    </source>
</evidence>
<name>J9ZW20_BACS1</name>
<dbReference type="EMBL" id="JX456532">
    <property type="protein sequence ID" value="AFS60647.1"/>
    <property type="molecule type" value="Genomic_DNA"/>
</dbReference>
<dbReference type="AlphaFoldDB" id="J9ZW20"/>
<organism evidence="1">
    <name type="scientific">Bacterium symbiont subsp. Theonella swinhoei (strain pTSMAC1)</name>
    <dbReference type="NCBI Taxonomy" id="1221190"/>
    <lineage>
        <taxon>Bacteria</taxon>
    </lineage>
</organism>
<reference evidence="1" key="1">
    <citation type="journal article" date="2012" name="Science">
        <title>Metagenome mining reveals polytheonamides as posttranslationally modified ribosomal peptides.</title>
        <authorList>
            <person name="Freeman M.F."/>
            <person name="Gurgui C."/>
            <person name="Helf M.J."/>
            <person name="Morinaka B.I."/>
            <person name="Uria A.R."/>
            <person name="Oldham N.J."/>
            <person name="Sahl H.G."/>
            <person name="Matsunaga S."/>
            <person name="Piel J."/>
        </authorList>
    </citation>
    <scope>NUCLEOTIDE SEQUENCE</scope>
</reference>